<dbReference type="InterPro" id="IPR012341">
    <property type="entry name" value="6hp_glycosidase-like_sf"/>
</dbReference>
<feature type="domain" description="GH15-like" evidence="1">
    <location>
        <begin position="227"/>
        <end position="586"/>
    </location>
</feature>
<accession>A0A212REQ2</accession>
<feature type="domain" description="Trehalase-like N-terminal" evidence="2">
    <location>
        <begin position="10"/>
        <end position="137"/>
    </location>
</feature>
<organism evidence="3 4">
    <name type="scientific">Rhodoblastus acidophilus</name>
    <name type="common">Rhodopseudomonas acidophila</name>
    <dbReference type="NCBI Taxonomy" id="1074"/>
    <lineage>
        <taxon>Bacteria</taxon>
        <taxon>Pseudomonadati</taxon>
        <taxon>Pseudomonadota</taxon>
        <taxon>Alphaproteobacteria</taxon>
        <taxon>Hyphomicrobiales</taxon>
        <taxon>Rhodoblastaceae</taxon>
        <taxon>Rhodoblastus</taxon>
    </lineage>
</organism>
<dbReference type="SUPFAM" id="SSF48208">
    <property type="entry name" value="Six-hairpin glycosidases"/>
    <property type="match status" value="1"/>
</dbReference>
<dbReference type="PANTHER" id="PTHR31616">
    <property type="entry name" value="TREHALASE"/>
    <property type="match status" value="1"/>
</dbReference>
<proteinExistence type="predicted"/>
<protein>
    <submittedName>
        <fullName evidence="3">Glucoamylase (Glucan-1,4-alpha-glucosidase), GH15 family</fullName>
    </submittedName>
</protein>
<evidence type="ECO:0000259" key="1">
    <source>
        <dbReference type="Pfam" id="PF00723"/>
    </source>
</evidence>
<gene>
    <name evidence="3" type="ORF">SAMN06265338_10437</name>
</gene>
<dbReference type="EMBL" id="FYDG01000004">
    <property type="protein sequence ID" value="SNB70851.1"/>
    <property type="molecule type" value="Genomic_DNA"/>
</dbReference>
<dbReference type="InterPro" id="IPR011613">
    <property type="entry name" value="GH15-like"/>
</dbReference>
<sequence>MMTIRPSLDLAVIGNGNIAALIDKSGSLVWMCWPRLDGDPVFCALVDGETPNDGYFSIVFDDEQTSTFEQSYLRNTAIVRTVVASDSGAAFSITDFVPRFLRYDRMFHPPSVIRIVEPLSGLCRIRIRLRPRMSAGALRPRPIVGSNHMRFAAEGGSIRLSTDAPVSHIVTEGAFILSRPITLILHADEPLADSIPRVGREFFDKTQDYWQGWARQLNVPYEWQEEVIRAAITLQMCAFEESGAIVAALTTSMPEAPDEQRNWDYRFCWIRDAYFTVLALNRVGATATMERFIHYVTNVIAMERGPNLKPVYAILPEMPLEERTTPHLAGYRGYGPVRIGNAAVDQIQHDVYGSVILAASQMFFDERLPTKGDEALFAMLEPLGMRALALALVPDAGIWEYRDTLSVHTYSAAMCWVACDRLARIAHKLGLQDRAQQWRKSADGLRVEILNRAWSEDAGCFTGRLDSDHIDASSLLLAELGLVKPEDPRFIATVERIGNLLGAKGYLFRYAAPDDFGEPSTAFTICSFWYVEALAAIGRRDEARALFEKVLARRNHVGLLSEDIDPATGELWGNFPQTYSLVGIILCAMRLSKNWEEAR</sequence>
<name>A0A212REQ2_RHOAC</name>
<dbReference type="Pfam" id="PF19291">
    <property type="entry name" value="TREH_N"/>
    <property type="match status" value="1"/>
</dbReference>
<dbReference type="AlphaFoldDB" id="A0A212REQ2"/>
<dbReference type="PANTHER" id="PTHR31616:SF0">
    <property type="entry name" value="GLUCAN 1,4-ALPHA-GLUCOSIDASE"/>
    <property type="match status" value="1"/>
</dbReference>
<evidence type="ECO:0000259" key="2">
    <source>
        <dbReference type="Pfam" id="PF19291"/>
    </source>
</evidence>
<dbReference type="Gene3D" id="1.50.10.10">
    <property type="match status" value="1"/>
</dbReference>
<dbReference type="InterPro" id="IPR008928">
    <property type="entry name" value="6-hairpin_glycosidase_sf"/>
</dbReference>
<dbReference type="Pfam" id="PF00723">
    <property type="entry name" value="Glyco_hydro_15"/>
    <property type="match status" value="1"/>
</dbReference>
<evidence type="ECO:0000313" key="4">
    <source>
        <dbReference type="Proteomes" id="UP000198418"/>
    </source>
</evidence>
<dbReference type="GO" id="GO:0004553">
    <property type="term" value="F:hydrolase activity, hydrolyzing O-glycosyl compounds"/>
    <property type="evidence" value="ECO:0007669"/>
    <property type="project" value="TreeGrafter"/>
</dbReference>
<dbReference type="Proteomes" id="UP000198418">
    <property type="component" value="Unassembled WGS sequence"/>
</dbReference>
<dbReference type="GO" id="GO:0005975">
    <property type="term" value="P:carbohydrate metabolic process"/>
    <property type="evidence" value="ECO:0007669"/>
    <property type="project" value="InterPro"/>
</dbReference>
<dbReference type="InterPro" id="IPR045582">
    <property type="entry name" value="Trehalase-like_N"/>
</dbReference>
<reference evidence="4" key="1">
    <citation type="submission" date="2017-06" db="EMBL/GenBank/DDBJ databases">
        <authorList>
            <person name="Varghese N."/>
            <person name="Submissions S."/>
        </authorList>
    </citation>
    <scope>NUCLEOTIDE SEQUENCE [LARGE SCALE GENOMIC DNA]</scope>
    <source>
        <strain evidence="4">DSM 137</strain>
    </source>
</reference>
<keyword evidence="4" id="KW-1185">Reference proteome</keyword>
<evidence type="ECO:0000313" key="3">
    <source>
        <dbReference type="EMBL" id="SNB70851.1"/>
    </source>
</evidence>